<dbReference type="Proteomes" id="UP000011668">
    <property type="component" value="Unassembled WGS sequence"/>
</dbReference>
<accession>L8WGD0</accession>
<dbReference type="EMBL" id="AFRT01005194">
    <property type="protein sequence ID" value="ELU35818.1"/>
    <property type="molecule type" value="Genomic_DNA"/>
</dbReference>
<comment type="caution">
    <text evidence="1">The sequence shown here is derived from an EMBL/GenBank/DDBJ whole genome shotgun (WGS) entry which is preliminary data.</text>
</comment>
<reference evidence="1 2" key="1">
    <citation type="journal article" date="2013" name="Nat. Commun.">
        <title>The evolution and pathogenic mechanisms of the rice sheath blight pathogen.</title>
        <authorList>
            <person name="Zheng A."/>
            <person name="Lin R."/>
            <person name="Xu L."/>
            <person name="Qin P."/>
            <person name="Tang C."/>
            <person name="Ai P."/>
            <person name="Zhang D."/>
            <person name="Liu Y."/>
            <person name="Sun Z."/>
            <person name="Feng H."/>
            <person name="Wang Y."/>
            <person name="Chen Y."/>
            <person name="Liang X."/>
            <person name="Fu R."/>
            <person name="Li Q."/>
            <person name="Zhang J."/>
            <person name="Yu X."/>
            <person name="Xie Z."/>
            <person name="Ding L."/>
            <person name="Guan P."/>
            <person name="Tang J."/>
            <person name="Liang Y."/>
            <person name="Wang S."/>
            <person name="Deng Q."/>
            <person name="Li S."/>
            <person name="Zhu J."/>
            <person name="Wang L."/>
            <person name="Liu H."/>
            <person name="Li P."/>
        </authorList>
    </citation>
    <scope>NUCLEOTIDE SEQUENCE [LARGE SCALE GENOMIC DNA]</scope>
    <source>
        <strain evidence="2">AG-1 IA</strain>
    </source>
</reference>
<evidence type="ECO:0000313" key="2">
    <source>
        <dbReference type="Proteomes" id="UP000011668"/>
    </source>
</evidence>
<proteinExistence type="predicted"/>
<keyword evidence="2" id="KW-1185">Reference proteome</keyword>
<sequence>MTLGYNNIWGLGSPGIQIPPCPRQGSYSDFAFPTIQYDTPTKSRAQARLNGPQILQEPCLGLFG</sequence>
<protein>
    <submittedName>
        <fullName evidence="1">Uncharacterized protein</fullName>
    </submittedName>
</protein>
<name>L8WGD0_THACA</name>
<dbReference type="HOGENOM" id="CLU_2869197_0_0_1"/>
<dbReference type="AlphaFoldDB" id="L8WGD0"/>
<gene>
    <name evidence="1" type="ORF">AG1IA_10152</name>
</gene>
<organism evidence="1 2">
    <name type="scientific">Thanatephorus cucumeris (strain AG1-IA)</name>
    <name type="common">Rice sheath blight fungus</name>
    <name type="synonym">Rhizoctonia solani</name>
    <dbReference type="NCBI Taxonomy" id="983506"/>
    <lineage>
        <taxon>Eukaryota</taxon>
        <taxon>Fungi</taxon>
        <taxon>Dikarya</taxon>
        <taxon>Basidiomycota</taxon>
        <taxon>Agaricomycotina</taxon>
        <taxon>Agaricomycetes</taxon>
        <taxon>Cantharellales</taxon>
        <taxon>Ceratobasidiaceae</taxon>
        <taxon>Rhizoctonia</taxon>
        <taxon>Rhizoctonia solani AG-1</taxon>
    </lineage>
</organism>
<evidence type="ECO:0000313" key="1">
    <source>
        <dbReference type="EMBL" id="ELU35818.1"/>
    </source>
</evidence>